<protein>
    <submittedName>
        <fullName evidence="3">Uncharacterized protein</fullName>
    </submittedName>
</protein>
<organism evidence="3 4">
    <name type="scientific">Listeria booriae</name>
    <dbReference type="NCBI Taxonomy" id="1552123"/>
    <lineage>
        <taxon>Bacteria</taxon>
        <taxon>Bacillati</taxon>
        <taxon>Bacillota</taxon>
        <taxon>Bacilli</taxon>
        <taxon>Bacillales</taxon>
        <taxon>Listeriaceae</taxon>
        <taxon>Listeria</taxon>
    </lineage>
</organism>
<keyword evidence="1" id="KW-1133">Transmembrane helix</keyword>
<evidence type="ECO:0000313" key="3">
    <source>
        <dbReference type="EMBL" id="MBC2373600.1"/>
    </source>
</evidence>
<dbReference type="Proteomes" id="UP000586951">
    <property type="component" value="Unassembled WGS sequence"/>
</dbReference>
<evidence type="ECO:0000313" key="5">
    <source>
        <dbReference type="Proteomes" id="UP000586951"/>
    </source>
</evidence>
<reference evidence="4 5" key="1">
    <citation type="submission" date="2020-03" db="EMBL/GenBank/DDBJ databases">
        <title>Soil Listeria distribution.</title>
        <authorList>
            <person name="Liao J."/>
            <person name="Wiedmann M."/>
        </authorList>
    </citation>
    <scope>NUCLEOTIDE SEQUENCE [LARGE SCALE GENOMIC DNA]</scope>
    <source>
        <strain evidence="2 5">FSL L7-1427</strain>
        <strain evidence="3 4">FSL L7-1850</strain>
    </source>
</reference>
<accession>A0A7X1DSJ2</accession>
<feature type="transmembrane region" description="Helical" evidence="1">
    <location>
        <begin position="24"/>
        <end position="47"/>
    </location>
</feature>
<proteinExistence type="predicted"/>
<gene>
    <name evidence="2" type="ORF">HB907_17480</name>
    <name evidence="3" type="ORF">HBP98_16435</name>
</gene>
<dbReference type="EMBL" id="JAARRU010000010">
    <property type="protein sequence ID" value="MBC1567204.1"/>
    <property type="molecule type" value="Genomic_DNA"/>
</dbReference>
<dbReference type="Proteomes" id="UP000546244">
    <property type="component" value="Unassembled WGS sequence"/>
</dbReference>
<dbReference type="EMBL" id="JAARMV010000007">
    <property type="protein sequence ID" value="MBC2373600.1"/>
    <property type="molecule type" value="Genomic_DNA"/>
</dbReference>
<keyword evidence="1" id="KW-0812">Transmembrane</keyword>
<name>A0A7X1DSJ2_9LIST</name>
<dbReference type="RefSeq" id="WP_185369218.1">
    <property type="nucleotide sequence ID" value="NZ_JAARMV010000007.1"/>
</dbReference>
<evidence type="ECO:0000313" key="2">
    <source>
        <dbReference type="EMBL" id="MBC1567204.1"/>
    </source>
</evidence>
<keyword evidence="1" id="KW-0472">Membrane</keyword>
<dbReference type="AlphaFoldDB" id="A0A7X1DSJ2"/>
<feature type="transmembrane region" description="Helical" evidence="1">
    <location>
        <begin position="59"/>
        <end position="83"/>
    </location>
</feature>
<comment type="caution">
    <text evidence="3">The sequence shown here is derived from an EMBL/GenBank/DDBJ whole genome shotgun (WGS) entry which is preliminary data.</text>
</comment>
<evidence type="ECO:0000256" key="1">
    <source>
        <dbReference type="SAM" id="Phobius"/>
    </source>
</evidence>
<evidence type="ECO:0000313" key="4">
    <source>
        <dbReference type="Proteomes" id="UP000546244"/>
    </source>
</evidence>
<sequence length="94" mass="11469">MKKEEKKMQNLNEEKRYRKNWNDFLLDFFLKVIPGTLIVIMCVYRLFALPPVLNTYVVIHLILIAIIVFFYTDIMLSTIYTFVKLRKQKREFFL</sequence>